<evidence type="ECO:0000256" key="1">
    <source>
        <dbReference type="SAM" id="Coils"/>
    </source>
</evidence>
<dbReference type="Proteomes" id="UP000820818">
    <property type="component" value="Unassembled WGS sequence"/>
</dbReference>
<keyword evidence="1" id="KW-0175">Coiled coil</keyword>
<keyword evidence="3" id="KW-1185">Reference proteome</keyword>
<dbReference type="AlphaFoldDB" id="A0AAD5PLQ6"/>
<accession>A0AAD5PLQ6</accession>
<reference evidence="2" key="1">
    <citation type="submission" date="2022-05" db="EMBL/GenBank/DDBJ databases">
        <title>A multi-omics perspective on studying reproductive biology in Daphnia sinensis.</title>
        <authorList>
            <person name="Jia J."/>
        </authorList>
    </citation>
    <scope>NUCLEOTIDE SEQUENCE</scope>
    <source>
        <strain evidence="2">WSL</strain>
    </source>
</reference>
<evidence type="ECO:0000313" key="3">
    <source>
        <dbReference type="Proteomes" id="UP000820818"/>
    </source>
</evidence>
<feature type="coiled-coil region" evidence="1">
    <location>
        <begin position="27"/>
        <end position="75"/>
    </location>
</feature>
<protein>
    <submittedName>
        <fullName evidence="2">Uncharacterized protein</fullName>
    </submittedName>
</protein>
<comment type="caution">
    <text evidence="2">The sequence shown here is derived from an EMBL/GenBank/DDBJ whole genome shotgun (WGS) entry which is preliminary data.</text>
</comment>
<proteinExistence type="predicted"/>
<gene>
    <name evidence="2" type="ORF">GHT06_001902</name>
</gene>
<organism evidence="2 3">
    <name type="scientific">Daphnia sinensis</name>
    <dbReference type="NCBI Taxonomy" id="1820382"/>
    <lineage>
        <taxon>Eukaryota</taxon>
        <taxon>Metazoa</taxon>
        <taxon>Ecdysozoa</taxon>
        <taxon>Arthropoda</taxon>
        <taxon>Crustacea</taxon>
        <taxon>Branchiopoda</taxon>
        <taxon>Diplostraca</taxon>
        <taxon>Cladocera</taxon>
        <taxon>Anomopoda</taxon>
        <taxon>Daphniidae</taxon>
        <taxon>Daphnia</taxon>
        <taxon>Daphnia similis group</taxon>
    </lineage>
</organism>
<sequence length="92" mass="10874">MTSRKRNVFRRILPDAYISCSKNCGMVAKLRKIMKEKDKTIRLLRQQNARLHSYLNDMSGKIEQFKVELHNLTEKSMEKQICNLKPQVSLYS</sequence>
<dbReference type="EMBL" id="WJBH02000050">
    <property type="protein sequence ID" value="KAI9551072.1"/>
    <property type="molecule type" value="Genomic_DNA"/>
</dbReference>
<evidence type="ECO:0000313" key="2">
    <source>
        <dbReference type="EMBL" id="KAI9551072.1"/>
    </source>
</evidence>
<name>A0AAD5PLQ6_9CRUS</name>